<feature type="transmembrane region" description="Helical" evidence="11">
    <location>
        <begin position="41"/>
        <end position="59"/>
    </location>
</feature>
<protein>
    <recommendedName>
        <fullName evidence="3">dolichol kinase</fullName>
        <ecNumber evidence="3">2.7.1.108</ecNumber>
    </recommendedName>
</protein>
<evidence type="ECO:0000256" key="9">
    <source>
        <dbReference type="ARBA" id="ARBA00023136"/>
    </source>
</evidence>
<keyword evidence="6" id="KW-0418">Kinase</keyword>
<organism evidence="12">
    <name type="scientific">Hanusia phi</name>
    <dbReference type="NCBI Taxonomy" id="3032"/>
    <lineage>
        <taxon>Eukaryota</taxon>
        <taxon>Cryptophyceae</taxon>
        <taxon>Pyrenomonadales</taxon>
        <taxon>Geminigeraceae</taxon>
        <taxon>Hanusia</taxon>
    </lineage>
</organism>
<dbReference type="AlphaFoldDB" id="A0A7S0I2S9"/>
<dbReference type="PANTHER" id="PTHR13205:SF15">
    <property type="entry name" value="DOLICHOL KINASE"/>
    <property type="match status" value="1"/>
</dbReference>
<comment type="similarity">
    <text evidence="2">Belongs to the polyprenol kinase family.</text>
</comment>
<evidence type="ECO:0000256" key="5">
    <source>
        <dbReference type="ARBA" id="ARBA00022692"/>
    </source>
</evidence>
<dbReference type="InterPro" id="IPR032974">
    <property type="entry name" value="Polypren_kinase"/>
</dbReference>
<evidence type="ECO:0000256" key="3">
    <source>
        <dbReference type="ARBA" id="ARBA00012132"/>
    </source>
</evidence>
<comment type="subcellular location">
    <subcellularLocation>
        <location evidence="1">Endoplasmic reticulum membrane</location>
        <topology evidence="1">Multi-pass membrane protein</topology>
    </subcellularLocation>
</comment>
<evidence type="ECO:0000256" key="4">
    <source>
        <dbReference type="ARBA" id="ARBA00022679"/>
    </source>
</evidence>
<evidence type="ECO:0000256" key="2">
    <source>
        <dbReference type="ARBA" id="ARBA00010794"/>
    </source>
</evidence>
<feature type="transmembrane region" description="Helical" evidence="11">
    <location>
        <begin position="328"/>
        <end position="345"/>
    </location>
</feature>
<proteinExistence type="inferred from homology"/>
<keyword evidence="5 11" id="KW-0812">Transmembrane</keyword>
<name>A0A7S0I2S9_9CRYP</name>
<keyword evidence="7" id="KW-0256">Endoplasmic reticulum</keyword>
<sequence length="562" mass="61866">MGSFSVHSRETVADMKAQKKTEEANPTAFRSSHRIHVWQEMLLCLIAMSTSMAVLVHSPQVKQDLLDFACLVILLLLSVLCGPHVSASRLYRGGVDQGVLIGCATVPILLLALLIRSPIHHDVILFHLDLSIGSSLLILVDSLARSNFEELNMSSLLLSLVVSFSFHLRFPWMPILLSFLLPVGSLMIIRLLLRGSPQSFTLGEACILTNVIMSLTVDMISTSLHRLYSIRFPTTREMLDVDLVVVCLVFGTFLTAVVMSPFVMSREAGKKNNCVHLQAASSARRSLLFFALFGTWITCVLVPSASFLLRKNLLLWVLEHVSASYERLALLAYWFIVMGLSLKCYPPRHSSLPRTVIRKGYHVLALLLFCPGQLYQPEMLRLAYAAATALLMSLELIRASRIRPLSATLERVVAVHADERDSGVFILTHIYLLVGCALPSWLTPYQGTLDNFSILEPLAGALIVGVGDTAASVCGKLFGRMRWTRAAGGSKTVEGTAAGILATTVACFLLWKLTGSNGSMLRFGMVVLSSVTANLLEAFTEQIDNLVLPMWYFAMICIAIHV</sequence>
<reference evidence="12" key="1">
    <citation type="submission" date="2021-01" db="EMBL/GenBank/DDBJ databases">
        <authorList>
            <person name="Corre E."/>
            <person name="Pelletier E."/>
            <person name="Niang G."/>
            <person name="Scheremetjew M."/>
            <person name="Finn R."/>
            <person name="Kale V."/>
            <person name="Holt S."/>
            <person name="Cochrane G."/>
            <person name="Meng A."/>
            <person name="Brown T."/>
            <person name="Cohen L."/>
        </authorList>
    </citation>
    <scope>NUCLEOTIDE SEQUENCE</scope>
    <source>
        <strain evidence="12">CCMP325</strain>
    </source>
</reference>
<feature type="compositionally biased region" description="Basic and acidic residues" evidence="10">
    <location>
        <begin position="7"/>
        <end position="23"/>
    </location>
</feature>
<feature type="transmembrane region" description="Helical" evidence="11">
    <location>
        <begin position="422"/>
        <end position="442"/>
    </location>
</feature>
<feature type="transmembrane region" description="Helical" evidence="11">
    <location>
        <begin position="243"/>
        <end position="265"/>
    </location>
</feature>
<dbReference type="EC" id="2.7.1.108" evidence="3"/>
<evidence type="ECO:0000256" key="8">
    <source>
        <dbReference type="ARBA" id="ARBA00022989"/>
    </source>
</evidence>
<feature type="transmembrane region" description="Helical" evidence="11">
    <location>
        <begin position="454"/>
        <end position="474"/>
    </location>
</feature>
<feature type="transmembrane region" description="Helical" evidence="11">
    <location>
        <begin position="65"/>
        <end position="86"/>
    </location>
</feature>
<feature type="transmembrane region" description="Helical" evidence="11">
    <location>
        <begin position="174"/>
        <end position="193"/>
    </location>
</feature>
<feature type="region of interest" description="Disordered" evidence="10">
    <location>
        <begin position="1"/>
        <end position="27"/>
    </location>
</feature>
<dbReference type="EMBL" id="HBEO01035484">
    <property type="protein sequence ID" value="CAD8509165.1"/>
    <property type="molecule type" value="Transcribed_RNA"/>
</dbReference>
<gene>
    <name evidence="12" type="ORF">HPHI1048_LOCUS24046</name>
</gene>
<feature type="transmembrane region" description="Helical" evidence="11">
    <location>
        <begin position="123"/>
        <end position="144"/>
    </location>
</feature>
<feature type="transmembrane region" description="Helical" evidence="11">
    <location>
        <begin position="98"/>
        <end position="117"/>
    </location>
</feature>
<keyword evidence="9 11" id="KW-0472">Membrane</keyword>
<feature type="transmembrane region" description="Helical" evidence="11">
    <location>
        <begin position="495"/>
        <end position="513"/>
    </location>
</feature>
<feature type="transmembrane region" description="Helical" evidence="11">
    <location>
        <begin position="286"/>
        <end position="308"/>
    </location>
</feature>
<keyword evidence="4" id="KW-0808">Transferase</keyword>
<accession>A0A7S0I2S9</accession>
<evidence type="ECO:0000256" key="7">
    <source>
        <dbReference type="ARBA" id="ARBA00022824"/>
    </source>
</evidence>
<evidence type="ECO:0000256" key="6">
    <source>
        <dbReference type="ARBA" id="ARBA00022777"/>
    </source>
</evidence>
<evidence type="ECO:0000256" key="10">
    <source>
        <dbReference type="SAM" id="MobiDB-lite"/>
    </source>
</evidence>
<dbReference type="GO" id="GO:0005789">
    <property type="term" value="C:endoplasmic reticulum membrane"/>
    <property type="evidence" value="ECO:0007669"/>
    <property type="project" value="UniProtKB-SubCell"/>
</dbReference>
<dbReference type="GO" id="GO:0043048">
    <property type="term" value="P:dolichyl monophosphate biosynthetic process"/>
    <property type="evidence" value="ECO:0007669"/>
    <property type="project" value="TreeGrafter"/>
</dbReference>
<feature type="transmembrane region" description="Helical" evidence="11">
    <location>
        <begin position="205"/>
        <end position="223"/>
    </location>
</feature>
<evidence type="ECO:0000256" key="1">
    <source>
        <dbReference type="ARBA" id="ARBA00004477"/>
    </source>
</evidence>
<evidence type="ECO:0000313" key="12">
    <source>
        <dbReference type="EMBL" id="CAD8509165.1"/>
    </source>
</evidence>
<dbReference type="GO" id="GO:0004168">
    <property type="term" value="F:dolichol kinase activity"/>
    <property type="evidence" value="ECO:0007669"/>
    <property type="project" value="UniProtKB-EC"/>
</dbReference>
<keyword evidence="8 11" id="KW-1133">Transmembrane helix</keyword>
<evidence type="ECO:0000256" key="11">
    <source>
        <dbReference type="SAM" id="Phobius"/>
    </source>
</evidence>
<dbReference type="PANTHER" id="PTHR13205">
    <property type="entry name" value="TRANSMEMBRANE PROTEIN 15-RELATED"/>
    <property type="match status" value="1"/>
</dbReference>